<protein>
    <recommendedName>
        <fullName evidence="2">PRC-barrel domain-containing protein</fullName>
    </recommendedName>
</protein>
<dbReference type="Gene3D" id="2.30.30.240">
    <property type="entry name" value="PRC-barrel domain"/>
    <property type="match status" value="1"/>
</dbReference>
<name>K2R990_METFP</name>
<evidence type="ECO:0000313" key="3">
    <source>
        <dbReference type="EMBL" id="EKF84849.1"/>
    </source>
</evidence>
<dbReference type="PATRIC" id="fig|1204725.3.peg.2341"/>
<sequence length="98" mass="11209">MKVSDFFGRRVLDKKANEIGKVVDMVIKPKEGVITSMIISTSDFGLTRKDLEIETADIDEVGDYLLLNVEKDELEARVEAVQKKEIQKKEKVRLDIKK</sequence>
<accession>K2R990</accession>
<dbReference type="Proteomes" id="UP000007360">
    <property type="component" value="Unassembled WGS sequence"/>
</dbReference>
<organism evidence="3 4">
    <name type="scientific">Methanobacterium formicicum (strain DSM 3637 / PP1)</name>
    <dbReference type="NCBI Taxonomy" id="1204725"/>
    <lineage>
        <taxon>Archaea</taxon>
        <taxon>Methanobacteriati</taxon>
        <taxon>Methanobacteriota</taxon>
        <taxon>Methanomada group</taxon>
        <taxon>Methanobacteria</taxon>
        <taxon>Methanobacteriales</taxon>
        <taxon>Methanobacteriaceae</taxon>
        <taxon>Methanobacterium</taxon>
    </lineage>
</organism>
<proteinExistence type="predicted"/>
<reference evidence="3 4" key="1">
    <citation type="journal article" date="2012" name="J. Bacteriol.">
        <title>Draft genome sequence of Methanobacterium formicicum DSM 3637, an archaebacterium isolated from the methane producer amoeba Pelomyxa palustris.</title>
        <authorList>
            <person name="Gutierrez G."/>
        </authorList>
    </citation>
    <scope>NUCLEOTIDE SEQUENCE [LARGE SCALE GENOMIC DNA]</scope>
    <source>
        <strain evidence="4">DSM 3637 / PP1</strain>
    </source>
</reference>
<dbReference type="OrthoDB" id="77776at2157"/>
<dbReference type="Pfam" id="PF05239">
    <property type="entry name" value="PRC"/>
    <property type="match status" value="1"/>
</dbReference>
<dbReference type="AlphaFoldDB" id="K2R990"/>
<dbReference type="SUPFAM" id="SSF50346">
    <property type="entry name" value="PRC-barrel domain"/>
    <property type="match status" value="1"/>
</dbReference>
<evidence type="ECO:0000313" key="4">
    <source>
        <dbReference type="Proteomes" id="UP000007360"/>
    </source>
</evidence>
<feature type="domain" description="PRC-barrel" evidence="2">
    <location>
        <begin position="2"/>
        <end position="73"/>
    </location>
</feature>
<evidence type="ECO:0000256" key="1">
    <source>
        <dbReference type="SAM" id="Coils"/>
    </source>
</evidence>
<keyword evidence="4" id="KW-1185">Reference proteome</keyword>
<feature type="coiled-coil region" evidence="1">
    <location>
        <begin position="64"/>
        <end position="91"/>
    </location>
</feature>
<dbReference type="EMBL" id="AMPO01000012">
    <property type="protein sequence ID" value="EKF84849.1"/>
    <property type="molecule type" value="Genomic_DNA"/>
</dbReference>
<dbReference type="InterPro" id="IPR011033">
    <property type="entry name" value="PRC_barrel-like_sf"/>
</dbReference>
<evidence type="ECO:0000259" key="2">
    <source>
        <dbReference type="Pfam" id="PF05239"/>
    </source>
</evidence>
<dbReference type="InterPro" id="IPR027275">
    <property type="entry name" value="PRC-brl_dom"/>
</dbReference>
<comment type="caution">
    <text evidence="3">The sequence shown here is derived from an EMBL/GenBank/DDBJ whole genome shotgun (WGS) entry which is preliminary data.</text>
</comment>
<gene>
    <name evidence="3" type="ORF">A994_11662</name>
</gene>
<keyword evidence="1" id="KW-0175">Coiled coil</keyword>
<dbReference type="RefSeq" id="WP_004031843.1">
    <property type="nucleotide sequence ID" value="NZ_AMPO01000012.1"/>
</dbReference>